<dbReference type="Pfam" id="PF00580">
    <property type="entry name" value="UvrD-helicase"/>
    <property type="match status" value="1"/>
</dbReference>
<keyword evidence="6" id="KW-0413">Isomerase</keyword>
<evidence type="ECO:0000259" key="12">
    <source>
        <dbReference type="PROSITE" id="PS51217"/>
    </source>
</evidence>
<dbReference type="PROSITE" id="PS51198">
    <property type="entry name" value="UVRD_HELICASE_ATP_BIND"/>
    <property type="match status" value="1"/>
</dbReference>
<dbReference type="InterPro" id="IPR027417">
    <property type="entry name" value="P-loop_NTPase"/>
</dbReference>
<dbReference type="RefSeq" id="WP_345971830.1">
    <property type="nucleotide sequence ID" value="NZ_JAQYXL010000001.1"/>
</dbReference>
<sequence length="1142" mass="123597">MDPIEAARKRAERIHRQIVADGGDPWQPFDIVVRAISTYDLWHQPVQAGDVSLHGCRARIDPDTKGILYGATGTAGGDALLIGHELGHVAMHGCTEAVLTCHTDPSRSAESGTAVEKLVDYGRGERREVQADLFARELVLPRSVARERHAEGMTVADIATRLGIPEDVVTQQLLDALLLPPVPDAVVAPSGGTLRPDPSQDIAVAHRGSPYLLQAGPGTGKTRTLIRRVTSLIDEGVDPNGILVLTFSNKAAGELMDRLALSHPEAAASVWIGTFHAFGLDIVRRFHDRLRLPPSPRLVDKATAITMLEEVIPTLALNHYRDLWDPEENLADILAAISRAKDELVDQVRYSELAEAMERAATDDATRLRAKRATEEALVYAAYERLLADSDALDFGDLIMKPVRLMADHPEVAKALALRHRHILVDEYQDVNFATVRLIGALAADGGERLWVVGDARQSIYRFRGATSASMGAFKDDYPTATDGALTVNYRSRGEIIDTFSAFASSVEAFRRLGDLCLTPDRGACGQRPVMHEAGTPDDEIALVAASVAEANDGGIDYRDQAVLCTANDRLAAFAAGLAARNIPVLYLGPLFERPEIKDLLSLLALFHDPRAATLVRVAMIPGVAMSLGDVALVAAHLRDAAAEPLGWLEEADALSGLSPEGRESLGRLRDACGGFEPRTHPWNIASALVLDRLGIARRIGGATTLGDRMAGVAVWQFLNFLRSMPIEGEFPTFEVSRQIKRLIRLNEERSLRQFPDAALELDAVRLMTIHGSKGLEFDLVHAPGMIATGLPRSAKAPDCPPPDGLIAGSVGMTGLQACVAGHDEQEACLFFVLLSRARDGLRLYRSTLQKGGARRRNPSAYNARIAATLDPAPPIVPLPAPPAAAAPKPVPVAWSVPVELDHQHLDSYAKCGLRFLYTYVLGLGGRRDENPYIRTHNAVRAMIDWLDRNFDAAQAEPAGFAAAFDGAWEKHGPAEHGHADAYKRIAEEMLRFLVGTRDEEGRQAPRALRLGAGGGHILSRAHDIVRTRDGRLVVRRVATRKAMASLEKEIEYAILDAAAEQAFGEPVTVEAIHLTGSTRRPVPPDKRAELVAAVAQHMADIGAGHFAANPGRGCPRCPHLFACPGLPAGGAFVRHPLSRER</sequence>
<dbReference type="InterPro" id="IPR014016">
    <property type="entry name" value="UvrD-like_ATP-bd"/>
</dbReference>
<dbReference type="InterPro" id="IPR013986">
    <property type="entry name" value="DExx_box_DNA_helicase_dom_sf"/>
</dbReference>
<proteinExistence type="inferred from homology"/>
<evidence type="ECO:0000313" key="13">
    <source>
        <dbReference type="EMBL" id="MEN3230483.1"/>
    </source>
</evidence>
<protein>
    <recommendedName>
        <fullName evidence="8">DNA 3'-5' helicase</fullName>
        <ecNumber evidence="8">5.6.2.4</ecNumber>
    </recommendedName>
</protein>
<evidence type="ECO:0000259" key="11">
    <source>
        <dbReference type="PROSITE" id="PS51198"/>
    </source>
</evidence>
<dbReference type="PANTHER" id="PTHR11070">
    <property type="entry name" value="UVRD / RECB / PCRA DNA HELICASE FAMILY MEMBER"/>
    <property type="match status" value="1"/>
</dbReference>
<dbReference type="InterPro" id="IPR010359">
    <property type="entry name" value="IrrE_HExxH"/>
</dbReference>
<evidence type="ECO:0000256" key="5">
    <source>
        <dbReference type="ARBA" id="ARBA00022840"/>
    </source>
</evidence>
<dbReference type="InterPro" id="IPR038726">
    <property type="entry name" value="PDDEXK_AddAB-type"/>
</dbReference>
<evidence type="ECO:0000256" key="4">
    <source>
        <dbReference type="ARBA" id="ARBA00022806"/>
    </source>
</evidence>
<comment type="catalytic activity">
    <reaction evidence="7">
        <text>Couples ATP hydrolysis with the unwinding of duplex DNA by translocating in the 3'-5' direction.</text>
        <dbReference type="EC" id="5.6.2.4"/>
    </reaction>
</comment>
<evidence type="ECO:0000256" key="8">
    <source>
        <dbReference type="ARBA" id="ARBA00034808"/>
    </source>
</evidence>
<evidence type="ECO:0000313" key="14">
    <source>
        <dbReference type="Proteomes" id="UP001404845"/>
    </source>
</evidence>
<dbReference type="EC" id="5.6.2.4" evidence="8"/>
<comment type="catalytic activity">
    <reaction evidence="9">
        <text>ATP + H2O = ADP + phosphate + H(+)</text>
        <dbReference type="Rhea" id="RHEA:13065"/>
        <dbReference type="ChEBI" id="CHEBI:15377"/>
        <dbReference type="ChEBI" id="CHEBI:15378"/>
        <dbReference type="ChEBI" id="CHEBI:30616"/>
        <dbReference type="ChEBI" id="CHEBI:43474"/>
        <dbReference type="ChEBI" id="CHEBI:456216"/>
        <dbReference type="EC" id="5.6.2.4"/>
    </reaction>
</comment>
<dbReference type="InterPro" id="IPR014017">
    <property type="entry name" value="DNA_helicase_UvrD-like_C"/>
</dbReference>
<dbReference type="Pfam" id="PF12705">
    <property type="entry name" value="PDDEXK_1"/>
    <property type="match status" value="1"/>
</dbReference>
<feature type="domain" description="UvrD-like helicase C-terminal" evidence="12">
    <location>
        <begin position="498"/>
        <end position="775"/>
    </location>
</feature>
<dbReference type="InterPro" id="IPR000212">
    <property type="entry name" value="DNA_helicase_UvrD/REP"/>
</dbReference>
<evidence type="ECO:0000256" key="1">
    <source>
        <dbReference type="ARBA" id="ARBA00009922"/>
    </source>
</evidence>
<organism evidence="13 14">
    <name type="scientific">Methylorubrum rhodesianum</name>
    <dbReference type="NCBI Taxonomy" id="29427"/>
    <lineage>
        <taxon>Bacteria</taxon>
        <taxon>Pseudomonadati</taxon>
        <taxon>Pseudomonadota</taxon>
        <taxon>Alphaproteobacteria</taxon>
        <taxon>Hyphomicrobiales</taxon>
        <taxon>Methylobacteriaceae</taxon>
        <taxon>Methylorubrum</taxon>
    </lineage>
</organism>
<dbReference type="Pfam" id="PF13361">
    <property type="entry name" value="UvrD_C"/>
    <property type="match status" value="2"/>
</dbReference>
<dbReference type="PANTHER" id="PTHR11070:SF59">
    <property type="entry name" value="DNA 3'-5' HELICASE"/>
    <property type="match status" value="1"/>
</dbReference>
<dbReference type="CDD" id="cd17932">
    <property type="entry name" value="DEXQc_UvrD"/>
    <property type="match status" value="1"/>
</dbReference>
<dbReference type="Gene3D" id="3.40.50.300">
    <property type="entry name" value="P-loop containing nucleotide triphosphate hydrolases"/>
    <property type="match status" value="2"/>
</dbReference>
<dbReference type="PROSITE" id="PS51217">
    <property type="entry name" value="UVRD_HELICASE_CTER"/>
    <property type="match status" value="1"/>
</dbReference>
<keyword evidence="3 10" id="KW-0378">Hydrolase</keyword>
<evidence type="ECO:0000256" key="6">
    <source>
        <dbReference type="ARBA" id="ARBA00023235"/>
    </source>
</evidence>
<dbReference type="Gene3D" id="1.10.486.10">
    <property type="entry name" value="PCRA, domain 4"/>
    <property type="match status" value="1"/>
</dbReference>
<keyword evidence="5 10" id="KW-0067">ATP-binding</keyword>
<dbReference type="Pfam" id="PF06114">
    <property type="entry name" value="Peptidase_M78"/>
    <property type="match status" value="1"/>
</dbReference>
<comment type="similarity">
    <text evidence="1">Belongs to the helicase family. UvrD subfamily.</text>
</comment>
<keyword evidence="4 10" id="KW-0347">Helicase</keyword>
<dbReference type="Gene3D" id="1.10.10.160">
    <property type="match status" value="1"/>
</dbReference>
<name>A0ABU9ZG94_9HYPH</name>
<feature type="binding site" evidence="10">
    <location>
        <begin position="215"/>
        <end position="222"/>
    </location>
    <ligand>
        <name>ATP</name>
        <dbReference type="ChEBI" id="CHEBI:30616"/>
    </ligand>
</feature>
<evidence type="ECO:0000256" key="7">
    <source>
        <dbReference type="ARBA" id="ARBA00034617"/>
    </source>
</evidence>
<evidence type="ECO:0000256" key="3">
    <source>
        <dbReference type="ARBA" id="ARBA00022801"/>
    </source>
</evidence>
<reference evidence="13 14" key="1">
    <citation type="journal article" date="2023" name="PLoS ONE">
        <title>Complete genome assembly of Hawai'i environmental nontuberculous mycobacteria reveals unexpected co-isolation with methylobacteria.</title>
        <authorList>
            <person name="Hendrix J."/>
            <person name="Epperson L.E."/>
            <person name="Tong E.I."/>
            <person name="Chan Y.L."/>
            <person name="Hasan N.A."/>
            <person name="Dawrs S.N."/>
            <person name="Norton G.J."/>
            <person name="Virdi R."/>
            <person name="Crooks J.L."/>
            <person name="Chan E.D."/>
            <person name="Honda J.R."/>
            <person name="Strong M."/>
        </authorList>
    </citation>
    <scope>NUCLEOTIDE SEQUENCE [LARGE SCALE GENOMIC DNA]</scope>
    <source>
        <strain evidence="13 14">NJH_HI01</strain>
    </source>
</reference>
<dbReference type="SUPFAM" id="SSF52540">
    <property type="entry name" value="P-loop containing nucleoside triphosphate hydrolases"/>
    <property type="match status" value="1"/>
</dbReference>
<evidence type="ECO:0000256" key="2">
    <source>
        <dbReference type="ARBA" id="ARBA00022741"/>
    </source>
</evidence>
<evidence type="ECO:0000256" key="9">
    <source>
        <dbReference type="ARBA" id="ARBA00048988"/>
    </source>
</evidence>
<keyword evidence="14" id="KW-1185">Reference proteome</keyword>
<dbReference type="Proteomes" id="UP001404845">
    <property type="component" value="Unassembled WGS sequence"/>
</dbReference>
<keyword evidence="2 10" id="KW-0547">Nucleotide-binding</keyword>
<feature type="domain" description="UvrD-like helicase ATP-binding" evidence="11">
    <location>
        <begin position="194"/>
        <end position="493"/>
    </location>
</feature>
<accession>A0ABU9ZG94</accession>
<evidence type="ECO:0000256" key="10">
    <source>
        <dbReference type="PROSITE-ProRule" id="PRU00560"/>
    </source>
</evidence>
<comment type="caution">
    <text evidence="13">The sequence shown here is derived from an EMBL/GenBank/DDBJ whole genome shotgun (WGS) entry which is preliminary data.</text>
</comment>
<dbReference type="EMBL" id="JAQYXL010000001">
    <property type="protein sequence ID" value="MEN3230483.1"/>
    <property type="molecule type" value="Genomic_DNA"/>
</dbReference>
<gene>
    <name evidence="13" type="ORF">PUR21_23140</name>
</gene>